<proteinExistence type="predicted"/>
<dbReference type="PANTHER" id="PTHR47424:SF9">
    <property type="entry name" value="TAH-2"/>
    <property type="match status" value="1"/>
</dbReference>
<dbReference type="InterPro" id="IPR007219">
    <property type="entry name" value="XnlR_reg_dom"/>
</dbReference>
<dbReference type="SMART" id="SM00906">
    <property type="entry name" value="Fungal_trans"/>
    <property type="match status" value="1"/>
</dbReference>
<feature type="domain" description="Xylanolytic transcriptional activator regulatory" evidence="4">
    <location>
        <begin position="181"/>
        <end position="259"/>
    </location>
</feature>
<dbReference type="CDD" id="cd12148">
    <property type="entry name" value="fungal_TF_MHR"/>
    <property type="match status" value="1"/>
</dbReference>
<accession>A0A5N6KF14</accession>
<keyword evidence="1" id="KW-0805">Transcription regulation</keyword>
<dbReference type="GO" id="GO:0005634">
    <property type="term" value="C:nucleus"/>
    <property type="evidence" value="ECO:0007669"/>
    <property type="project" value="TreeGrafter"/>
</dbReference>
<dbReference type="GO" id="GO:0000435">
    <property type="term" value="P:positive regulation of transcription from RNA polymerase II promoter by galactose"/>
    <property type="evidence" value="ECO:0007669"/>
    <property type="project" value="TreeGrafter"/>
</dbReference>
<dbReference type="OrthoDB" id="47007at2759"/>
<dbReference type="GO" id="GO:0000981">
    <property type="term" value="F:DNA-binding transcription factor activity, RNA polymerase II-specific"/>
    <property type="evidence" value="ECO:0007669"/>
    <property type="project" value="TreeGrafter"/>
</dbReference>
<reference evidence="5 6" key="1">
    <citation type="submission" date="2019-06" db="EMBL/GenBank/DDBJ databases">
        <title>Genome Sequence of the Brown Rot Fungal Pathogen Monilinia laxa.</title>
        <authorList>
            <person name="De Miccolis Angelini R.M."/>
            <person name="Landi L."/>
            <person name="Abate D."/>
            <person name="Pollastro S."/>
            <person name="Romanazzi G."/>
            <person name="Faretra F."/>
        </authorList>
    </citation>
    <scope>NUCLEOTIDE SEQUENCE [LARGE SCALE GENOMIC DNA]</scope>
    <source>
        <strain evidence="5 6">Mlax316</strain>
    </source>
</reference>
<keyword evidence="6" id="KW-1185">Reference proteome</keyword>
<dbReference type="InterPro" id="IPR051127">
    <property type="entry name" value="Fungal_SecMet_Regulators"/>
</dbReference>
<gene>
    <name evidence="5" type="ORF">EYC80_005766</name>
</gene>
<dbReference type="AlphaFoldDB" id="A0A5N6KF14"/>
<dbReference type="GO" id="GO:0006351">
    <property type="term" value="P:DNA-templated transcription"/>
    <property type="evidence" value="ECO:0007669"/>
    <property type="project" value="InterPro"/>
</dbReference>
<dbReference type="Pfam" id="PF04082">
    <property type="entry name" value="Fungal_trans"/>
    <property type="match status" value="1"/>
</dbReference>
<organism evidence="5 6">
    <name type="scientific">Monilinia laxa</name>
    <name type="common">Brown rot fungus</name>
    <name type="synonym">Sclerotinia laxa</name>
    <dbReference type="NCBI Taxonomy" id="61186"/>
    <lineage>
        <taxon>Eukaryota</taxon>
        <taxon>Fungi</taxon>
        <taxon>Dikarya</taxon>
        <taxon>Ascomycota</taxon>
        <taxon>Pezizomycotina</taxon>
        <taxon>Leotiomycetes</taxon>
        <taxon>Helotiales</taxon>
        <taxon>Sclerotiniaceae</taxon>
        <taxon>Monilinia</taxon>
    </lineage>
</organism>
<evidence type="ECO:0000256" key="1">
    <source>
        <dbReference type="ARBA" id="ARBA00023015"/>
    </source>
</evidence>
<dbReference type="EMBL" id="VIGI01000003">
    <property type="protein sequence ID" value="KAB8302334.1"/>
    <property type="molecule type" value="Genomic_DNA"/>
</dbReference>
<protein>
    <recommendedName>
        <fullName evidence="4">Xylanolytic transcriptional activator regulatory domain-containing protein</fullName>
    </recommendedName>
</protein>
<dbReference type="GO" id="GO:0008270">
    <property type="term" value="F:zinc ion binding"/>
    <property type="evidence" value="ECO:0007669"/>
    <property type="project" value="InterPro"/>
</dbReference>
<keyword evidence="3" id="KW-0539">Nucleus</keyword>
<evidence type="ECO:0000256" key="3">
    <source>
        <dbReference type="ARBA" id="ARBA00023242"/>
    </source>
</evidence>
<name>A0A5N6KF14_MONLA</name>
<evidence type="ECO:0000313" key="5">
    <source>
        <dbReference type="EMBL" id="KAB8302334.1"/>
    </source>
</evidence>
<keyword evidence="2" id="KW-0804">Transcription</keyword>
<evidence type="ECO:0000256" key="2">
    <source>
        <dbReference type="ARBA" id="ARBA00023163"/>
    </source>
</evidence>
<dbReference type="GO" id="GO:0000978">
    <property type="term" value="F:RNA polymerase II cis-regulatory region sequence-specific DNA binding"/>
    <property type="evidence" value="ECO:0007669"/>
    <property type="project" value="TreeGrafter"/>
</dbReference>
<dbReference type="PANTHER" id="PTHR47424">
    <property type="entry name" value="REGULATORY PROTEIN GAL4"/>
    <property type="match status" value="1"/>
</dbReference>
<dbReference type="Proteomes" id="UP000326757">
    <property type="component" value="Unassembled WGS sequence"/>
</dbReference>
<comment type="caution">
    <text evidence="5">The sequence shown here is derived from an EMBL/GenBank/DDBJ whole genome shotgun (WGS) entry which is preliminary data.</text>
</comment>
<evidence type="ECO:0000313" key="6">
    <source>
        <dbReference type="Proteomes" id="UP000326757"/>
    </source>
</evidence>
<sequence length="515" mass="58095">MLRSSQGEQVYIGNIAAISFLQFLQTTLKRYIGTSVFTERHESNVMLELEISRNNSPFEDDLDVVEKQSFIQCFMRASNGILHLFSRDDISRLLNIKADVANLSPSSQSHREDLACLFLMIAIGAQSRGKDLLEIQVAKKYFAQAQQMAFLGMLESPSLSMVKLFLLMAMYMLGACRRNTAFMYLAIASKSATILGLHVPYQHSWVSSEERAARRRIWMSSRVLDLLCSAILARPSSTPSIERDEYEIDSSNPEDLDHRTLALYATYESSSIIETIVKKFAKSSSVDIQSADTYLQMLREWSHALPSALRNVPGPASESDYGESAHLMVELCYEAYLSDILLGNMCILKAWIFSAGLVLGFSLLVESKIPTHINECFDHSCILLKKLARLSPQAEQYHDILCRFRTAIDLYRQQFLKALQENNNKYVEKIMTIGSFNRAPREGNSSTELQSQLQLVPTTEQPIFEELEGQGCFAETYATDFFGLENEIQMYDAQIGYDTGVAADLRWLCYAAGPS</sequence>
<evidence type="ECO:0000259" key="4">
    <source>
        <dbReference type="SMART" id="SM00906"/>
    </source>
</evidence>